<name>A0A563DQH0_9MICO</name>
<evidence type="ECO:0000313" key="2">
    <source>
        <dbReference type="EMBL" id="TWP32470.1"/>
    </source>
</evidence>
<feature type="region of interest" description="Disordered" evidence="1">
    <location>
        <begin position="80"/>
        <end position="104"/>
    </location>
</feature>
<dbReference type="Proteomes" id="UP000320244">
    <property type="component" value="Unassembled WGS sequence"/>
</dbReference>
<organism evidence="2 3">
    <name type="scientific">Leekyejoonella antrihumi</name>
    <dbReference type="NCBI Taxonomy" id="1660198"/>
    <lineage>
        <taxon>Bacteria</taxon>
        <taxon>Bacillati</taxon>
        <taxon>Actinomycetota</taxon>
        <taxon>Actinomycetes</taxon>
        <taxon>Micrococcales</taxon>
        <taxon>Dermacoccaceae</taxon>
        <taxon>Leekyejoonella</taxon>
    </lineage>
</organism>
<reference evidence="2 3" key="2">
    <citation type="submission" date="2019-08" db="EMBL/GenBank/DDBJ databases">
        <title>Jejuicoccus antrihumi gen. nov., sp. nov., a new member of the family Dermacoccaceae isolated from a cave.</title>
        <authorList>
            <person name="Schumann P."/>
            <person name="Kim I.S."/>
        </authorList>
    </citation>
    <scope>NUCLEOTIDE SEQUENCE [LARGE SCALE GENOMIC DNA]</scope>
    <source>
        <strain evidence="2 3">C5-26</strain>
    </source>
</reference>
<dbReference type="AlphaFoldDB" id="A0A563DQH0"/>
<protein>
    <recommendedName>
        <fullName evidence="4">Helix-turn-helix domain-containing protein</fullName>
    </recommendedName>
</protein>
<evidence type="ECO:0000256" key="1">
    <source>
        <dbReference type="SAM" id="MobiDB-lite"/>
    </source>
</evidence>
<evidence type="ECO:0000313" key="3">
    <source>
        <dbReference type="Proteomes" id="UP000320244"/>
    </source>
</evidence>
<dbReference type="RefSeq" id="WP_146321318.1">
    <property type="nucleotide sequence ID" value="NZ_VCQV01000073.1"/>
</dbReference>
<dbReference type="Gene3D" id="1.10.10.60">
    <property type="entry name" value="Homeodomain-like"/>
    <property type="match status" value="1"/>
</dbReference>
<dbReference type="EMBL" id="VCQV01000073">
    <property type="protein sequence ID" value="TWP32470.1"/>
    <property type="molecule type" value="Genomic_DNA"/>
</dbReference>
<gene>
    <name evidence="2" type="ORF">FGL98_24140</name>
</gene>
<proteinExistence type="predicted"/>
<comment type="caution">
    <text evidence="2">The sequence shown here is derived from an EMBL/GenBank/DDBJ whole genome shotgun (WGS) entry which is preliminary data.</text>
</comment>
<evidence type="ECO:0008006" key="4">
    <source>
        <dbReference type="Google" id="ProtNLM"/>
    </source>
</evidence>
<reference evidence="2 3" key="1">
    <citation type="submission" date="2019-05" db="EMBL/GenBank/DDBJ databases">
        <authorList>
            <person name="Lee S.D."/>
        </authorList>
    </citation>
    <scope>NUCLEOTIDE SEQUENCE [LARGE SCALE GENOMIC DNA]</scope>
    <source>
        <strain evidence="2 3">C5-26</strain>
    </source>
</reference>
<dbReference type="OrthoDB" id="5184241at2"/>
<keyword evidence="3" id="KW-1185">Reference proteome</keyword>
<accession>A0A563DQH0</accession>
<sequence>MSRSCGAGPAGTVRRVWCAAGAAGGRPPGLSTRQVTQAREWAGQGWTQQAIADRLGVAQSVISELLARLGPLPVQDVLPEDAGDLAEGDVDTGGSGAPTTTPAC</sequence>
<feature type="compositionally biased region" description="Acidic residues" evidence="1">
    <location>
        <begin position="80"/>
        <end position="90"/>
    </location>
</feature>